<gene>
    <name evidence="6" type="primary">tilS</name>
    <name evidence="8" type="ORF">BN1224_CV15_C_04920</name>
    <name evidence="10" type="ORF">BN1224_GiD_B_00320</name>
    <name evidence="11" type="ORF">BN1224_H12_FK_00040</name>
    <name evidence="12" type="ORF">BN1224_MUL2216_G_00040</name>
    <name evidence="13" type="ORF">BN1224_Panola_M_00230</name>
    <name evidence="15" type="ORF">BN1224_PB1_B_10370</name>
    <name evidence="14" type="ORF">BN1224_U1271_C_08820</name>
    <name evidence="16" type="ORF">BN1224_UZG1_C_00620</name>
    <name evidence="17" type="ORF">BN1224_Wien2_I_00340</name>
    <name evidence="18" type="ORF">BN1224_YK41_CD_00040</name>
    <name evidence="9" type="ORF">CWL029c_G_00230</name>
</gene>
<evidence type="ECO:0000256" key="5">
    <source>
        <dbReference type="ARBA" id="ARBA00048539"/>
    </source>
</evidence>
<feature type="binding site" evidence="6">
    <location>
        <begin position="32"/>
        <end position="37"/>
    </location>
    <ligand>
        <name>ATP</name>
        <dbReference type="ChEBI" id="CHEBI:30616"/>
    </ligand>
</feature>
<evidence type="ECO:0000256" key="6">
    <source>
        <dbReference type="HAMAP-Rule" id="MF_01161"/>
    </source>
</evidence>
<evidence type="ECO:0000313" key="10">
    <source>
        <dbReference type="EMBL" id="CRI42049.1"/>
    </source>
</evidence>
<evidence type="ECO:0000313" key="8">
    <source>
        <dbReference type="EMBL" id="CRI38659.1"/>
    </source>
</evidence>
<comment type="domain">
    <text evidence="6">The N-terminal region contains the highly conserved SGGXDS motif, predicted to be a P-loop motif involved in ATP binding.</text>
</comment>
<dbReference type="GeneID" id="45051054"/>
<accession>A0A0F7WUM5</accession>
<comment type="catalytic activity">
    <reaction evidence="5 6">
        <text>cytidine(34) in tRNA(Ile2) + L-lysine + ATP = lysidine(34) in tRNA(Ile2) + AMP + diphosphate + H(+)</text>
        <dbReference type="Rhea" id="RHEA:43744"/>
        <dbReference type="Rhea" id="RHEA-COMP:10625"/>
        <dbReference type="Rhea" id="RHEA-COMP:10670"/>
        <dbReference type="ChEBI" id="CHEBI:15378"/>
        <dbReference type="ChEBI" id="CHEBI:30616"/>
        <dbReference type="ChEBI" id="CHEBI:32551"/>
        <dbReference type="ChEBI" id="CHEBI:33019"/>
        <dbReference type="ChEBI" id="CHEBI:82748"/>
        <dbReference type="ChEBI" id="CHEBI:83665"/>
        <dbReference type="ChEBI" id="CHEBI:456215"/>
        <dbReference type="EC" id="6.3.4.19"/>
    </reaction>
</comment>
<evidence type="ECO:0000313" key="13">
    <source>
        <dbReference type="EMBL" id="CRI47661.1"/>
    </source>
</evidence>
<keyword evidence="1 6" id="KW-0436">Ligase</keyword>
<dbReference type="EMBL" id="LN847238">
    <property type="protein sequence ID" value="CRI47661.1"/>
    <property type="molecule type" value="Genomic_DNA"/>
</dbReference>
<dbReference type="EMBL" id="LN847007">
    <property type="protein sequence ID" value="CRI40922.1"/>
    <property type="molecule type" value="Genomic_DNA"/>
</dbReference>
<name>A0A0F7WUM5_CHLPN</name>
<dbReference type="EMBL" id="LN847256">
    <property type="protein sequence ID" value="CRI54234.1"/>
    <property type="molecule type" value="Genomic_DNA"/>
</dbReference>
<evidence type="ECO:0000256" key="2">
    <source>
        <dbReference type="ARBA" id="ARBA00022694"/>
    </source>
</evidence>
<comment type="subcellular location">
    <subcellularLocation>
        <location evidence="6">Cytoplasm</location>
    </subcellularLocation>
</comment>
<evidence type="ECO:0000313" key="14">
    <source>
        <dbReference type="EMBL" id="CRI49953.1"/>
    </source>
</evidence>
<protein>
    <recommendedName>
        <fullName evidence="6">tRNA(Ile)-lysidine synthase</fullName>
        <ecNumber evidence="6">6.3.4.19</ecNumber>
    </recommendedName>
    <alternativeName>
        <fullName evidence="6">tRNA(Ile)-2-lysyl-cytidine synthase</fullName>
    </alternativeName>
    <alternativeName>
        <fullName evidence="6">tRNA(Ile)-lysidine synthetase</fullName>
    </alternativeName>
</protein>
<evidence type="ECO:0000313" key="12">
    <source>
        <dbReference type="EMBL" id="CRI46516.1"/>
    </source>
</evidence>
<comment type="similarity">
    <text evidence="6">Belongs to the tRNA(Ile)-lysidine synthase family.</text>
</comment>
<dbReference type="Gene3D" id="3.40.50.620">
    <property type="entry name" value="HUPs"/>
    <property type="match status" value="1"/>
</dbReference>
<proteinExistence type="inferred from homology"/>
<dbReference type="EMBL" id="LN847214">
    <property type="protein sequence ID" value="CRI44255.1"/>
    <property type="molecule type" value="Genomic_DNA"/>
</dbReference>
<evidence type="ECO:0000313" key="11">
    <source>
        <dbReference type="EMBL" id="CRI44255.1"/>
    </source>
</evidence>
<sequence>MVLSSDLLRDDKQLDLFFASLDVKKRYLLALSGGSDSLFLFYLLKERGVSFTAVHIDHGWRSTSAQEAKELEELCAREGVPFVLYTLTAEEQGDKDLENQARKKRYAFLYESYRQLDAGGIFLAHHANDQAETVLKRLLESAHLTNLKAMAERSYVEDVLLLRPLLHIPKSSLKEALDARGISYLQDPSNEDERYLRARMRKKLFPWLEEVFGKNITFPLLTLGEESAELSEYLEKQAQPFFSAATHQDSQGELPCPDCLIQQAFLCKWVMKKFFNNAGIAVSRHFLQMVYDHLSRSSCATLRMRNKIVIIKPGVVVID</sequence>
<reference evidence="10" key="1">
    <citation type="submission" date="2015-05" db="EMBL/GenBank/DDBJ databases">
        <authorList>
            <person name="Rattei Thomas"/>
        </authorList>
    </citation>
    <scope>NUCLEOTIDE SEQUENCE</scope>
    <source>
        <strain evidence="8">CV15</strain>
        <strain evidence="9">CWL029c</strain>
        <strain evidence="10">GiD</strain>
        <strain evidence="11">H12</strain>
        <strain evidence="12">MUL2216</strain>
        <strain evidence="13">Panola</strain>
        <strain evidence="15">PB1</strain>
        <strain evidence="14">U1271</strain>
        <strain evidence="16">UZG1</strain>
        <strain evidence="17">Wien2</strain>
        <strain evidence="18">YK41</strain>
    </source>
</reference>
<dbReference type="OrthoDB" id="9807403at2"/>
<keyword evidence="4 6" id="KW-0067">ATP-binding</keyword>
<organism evidence="10">
    <name type="scientific">Chlamydia pneumoniae</name>
    <name type="common">Chlamydophila pneumoniae</name>
    <dbReference type="NCBI Taxonomy" id="83558"/>
    <lineage>
        <taxon>Bacteria</taxon>
        <taxon>Pseudomonadati</taxon>
        <taxon>Chlamydiota</taxon>
        <taxon>Chlamydiia</taxon>
        <taxon>Chlamydiales</taxon>
        <taxon>Chlamydiaceae</taxon>
        <taxon>Chlamydia/Chlamydophila group</taxon>
        <taxon>Chlamydia</taxon>
    </lineage>
</organism>
<evidence type="ECO:0000256" key="3">
    <source>
        <dbReference type="ARBA" id="ARBA00022741"/>
    </source>
</evidence>
<dbReference type="CDD" id="cd01992">
    <property type="entry name" value="TilS_N"/>
    <property type="match status" value="1"/>
</dbReference>
<evidence type="ECO:0000313" key="15">
    <source>
        <dbReference type="EMBL" id="CRI51068.1"/>
    </source>
</evidence>
<evidence type="ECO:0000313" key="18">
    <source>
        <dbReference type="EMBL" id="CRI73691.1"/>
    </source>
</evidence>
<feature type="domain" description="tRNA(Ile)-lysidine/2-thiocytidine synthase N-terminal" evidence="7">
    <location>
        <begin position="27"/>
        <end position="202"/>
    </location>
</feature>
<dbReference type="PANTHER" id="PTHR43033:SF1">
    <property type="entry name" value="TRNA(ILE)-LYSIDINE SYNTHASE-RELATED"/>
    <property type="match status" value="1"/>
</dbReference>
<dbReference type="EMBL" id="LN847009">
    <property type="protein sequence ID" value="CRI42049.1"/>
    <property type="molecule type" value="Genomic_DNA"/>
</dbReference>
<dbReference type="InterPro" id="IPR012094">
    <property type="entry name" value="tRNA_Ile_lys_synt"/>
</dbReference>
<dbReference type="EMBL" id="LN847244">
    <property type="protein sequence ID" value="CRI49953.1"/>
    <property type="molecule type" value="Genomic_DNA"/>
</dbReference>
<keyword evidence="6" id="KW-0963">Cytoplasm</keyword>
<dbReference type="EMBL" id="LN849055">
    <property type="protein sequence ID" value="CRI73691.1"/>
    <property type="molecule type" value="Genomic_DNA"/>
</dbReference>
<dbReference type="EMBL" id="LN847240">
    <property type="protein sequence ID" value="CRI51068.1"/>
    <property type="molecule type" value="Genomic_DNA"/>
</dbReference>
<keyword evidence="2 6" id="KW-0819">tRNA processing</keyword>
<dbReference type="GO" id="GO:0006400">
    <property type="term" value="P:tRNA modification"/>
    <property type="evidence" value="ECO:0007669"/>
    <property type="project" value="UniProtKB-UniRule"/>
</dbReference>
<dbReference type="EC" id="6.3.4.19" evidence="6"/>
<dbReference type="EMBL" id="LN847228">
    <property type="protein sequence ID" value="CRI46516.1"/>
    <property type="molecule type" value="Genomic_DNA"/>
</dbReference>
<evidence type="ECO:0000313" key="17">
    <source>
        <dbReference type="EMBL" id="CRI54234.1"/>
    </source>
</evidence>
<dbReference type="GO" id="GO:0032267">
    <property type="term" value="F:tRNA(Ile)-lysidine synthase activity"/>
    <property type="evidence" value="ECO:0007669"/>
    <property type="project" value="UniProtKB-EC"/>
</dbReference>
<comment type="function">
    <text evidence="6">Ligates lysine onto the cytidine present at position 34 of the AUA codon-specific tRNA(Ile) that contains the anticodon CAU, in an ATP-dependent manner. Cytidine is converted to lysidine, thus changing the amino acid specificity of the tRNA from methionine to isoleucine.</text>
</comment>
<dbReference type="EMBL" id="LN846999">
    <property type="protein sequence ID" value="CRI38659.1"/>
    <property type="molecule type" value="Genomic_DNA"/>
</dbReference>
<evidence type="ECO:0000259" key="7">
    <source>
        <dbReference type="Pfam" id="PF01171"/>
    </source>
</evidence>
<dbReference type="EMBL" id="LN847247">
    <property type="protein sequence ID" value="CRI52198.1"/>
    <property type="molecule type" value="Genomic_DNA"/>
</dbReference>
<dbReference type="Pfam" id="PF01171">
    <property type="entry name" value="ATP_bind_3"/>
    <property type="match status" value="1"/>
</dbReference>
<dbReference type="GO" id="GO:0005524">
    <property type="term" value="F:ATP binding"/>
    <property type="evidence" value="ECO:0007669"/>
    <property type="project" value="UniProtKB-UniRule"/>
</dbReference>
<evidence type="ECO:0000256" key="4">
    <source>
        <dbReference type="ARBA" id="ARBA00022840"/>
    </source>
</evidence>
<dbReference type="InterPro" id="IPR011063">
    <property type="entry name" value="TilS/TtcA_N"/>
</dbReference>
<dbReference type="PATRIC" id="fig|83558.13.peg.1055"/>
<dbReference type="HAMAP" id="MF_01161">
    <property type="entry name" value="tRNA_Ile_lys_synt"/>
    <property type="match status" value="1"/>
</dbReference>
<dbReference type="GO" id="GO:0005737">
    <property type="term" value="C:cytoplasm"/>
    <property type="evidence" value="ECO:0007669"/>
    <property type="project" value="UniProtKB-SubCell"/>
</dbReference>
<evidence type="ECO:0000313" key="16">
    <source>
        <dbReference type="EMBL" id="CRI52198.1"/>
    </source>
</evidence>
<dbReference type="PANTHER" id="PTHR43033">
    <property type="entry name" value="TRNA(ILE)-LYSIDINE SYNTHASE-RELATED"/>
    <property type="match status" value="1"/>
</dbReference>
<dbReference type="InterPro" id="IPR014729">
    <property type="entry name" value="Rossmann-like_a/b/a_fold"/>
</dbReference>
<dbReference type="SUPFAM" id="SSF52402">
    <property type="entry name" value="Adenine nucleotide alpha hydrolases-like"/>
    <property type="match status" value="1"/>
</dbReference>
<evidence type="ECO:0000313" key="9">
    <source>
        <dbReference type="EMBL" id="CRI40922.1"/>
    </source>
</evidence>
<dbReference type="AlphaFoldDB" id="A0A0F7WUM5"/>
<dbReference type="RefSeq" id="WP_010883630.1">
    <property type="nucleotide sequence ID" value="NZ_CP160064.1"/>
</dbReference>
<dbReference type="SMR" id="A0A0F7WUM5"/>
<dbReference type="NCBIfam" id="TIGR02432">
    <property type="entry name" value="lysidine_TilS_N"/>
    <property type="match status" value="1"/>
</dbReference>
<dbReference type="InterPro" id="IPR012795">
    <property type="entry name" value="tRNA_Ile_lys_synt_N"/>
</dbReference>
<keyword evidence="3 6" id="KW-0547">Nucleotide-binding</keyword>
<evidence type="ECO:0000256" key="1">
    <source>
        <dbReference type="ARBA" id="ARBA00022598"/>
    </source>
</evidence>